<dbReference type="Pfam" id="PF04452">
    <property type="entry name" value="Methyltrans_RNA"/>
    <property type="match status" value="1"/>
</dbReference>
<dbReference type="InterPro" id="IPR029028">
    <property type="entry name" value="Alpha/beta_knot_MTases"/>
</dbReference>
<evidence type="ECO:0000256" key="9">
    <source>
        <dbReference type="ARBA" id="ARBA00022691"/>
    </source>
</evidence>
<name>A0A0M3TBX0_9ACTN</name>
<dbReference type="InterPro" id="IPR015947">
    <property type="entry name" value="PUA-like_sf"/>
</dbReference>
<evidence type="ECO:0000313" key="15">
    <source>
        <dbReference type="EMBL" id="ALE19364.1"/>
    </source>
</evidence>
<keyword evidence="6 12" id="KW-0698">rRNA processing</keyword>
<evidence type="ECO:0000259" key="14">
    <source>
        <dbReference type="Pfam" id="PF20260"/>
    </source>
</evidence>
<dbReference type="SUPFAM" id="SSF88697">
    <property type="entry name" value="PUA domain-like"/>
    <property type="match status" value="1"/>
</dbReference>
<dbReference type="SUPFAM" id="SSF75217">
    <property type="entry name" value="alpha/beta knot"/>
    <property type="match status" value="1"/>
</dbReference>
<reference evidence="15" key="2">
    <citation type="journal article" date="2016" name="Int. J. Syst. Evol. Microbiol.">
        <title>Lawsonella clevelandensis gen. nov., sp. nov., a new member of the suborder Corynebacterineae isolated from human abscesses.</title>
        <authorList>
            <person name="Bell M.E."/>
            <person name="Bernard K.A."/>
            <person name="Harrington S.M."/>
            <person name="Patel N.B."/>
            <person name="Tucker T.A."/>
            <person name="Metcalfe M.G."/>
            <person name="McQuiston J.R."/>
        </authorList>
    </citation>
    <scope>NUCLEOTIDE SEQUENCE</scope>
    <source>
        <strain evidence="15">X1698</strain>
    </source>
</reference>
<dbReference type="InterPro" id="IPR046887">
    <property type="entry name" value="RsmE_PUA-like"/>
</dbReference>
<dbReference type="PANTHER" id="PTHR30027">
    <property type="entry name" value="RIBOSOMAL RNA SMALL SUBUNIT METHYLTRANSFERASE E"/>
    <property type="match status" value="1"/>
</dbReference>
<dbReference type="GO" id="GO:0005737">
    <property type="term" value="C:cytoplasm"/>
    <property type="evidence" value="ECO:0007669"/>
    <property type="project" value="UniProtKB-SubCell"/>
</dbReference>
<comment type="subcellular location">
    <subcellularLocation>
        <location evidence="1 12">Cytoplasm</location>
    </subcellularLocation>
</comment>
<keyword evidence="18" id="KW-1185">Reference proteome</keyword>
<dbReference type="PIRSF" id="PIRSF015601">
    <property type="entry name" value="MTase_slr0722"/>
    <property type="match status" value="1"/>
</dbReference>
<dbReference type="RefSeq" id="WP_053962437.1">
    <property type="nucleotide sequence ID" value="NZ_CAJPTR010000008.1"/>
</dbReference>
<keyword evidence="8 12" id="KW-0808">Transferase</keyword>
<dbReference type="GeneID" id="84895339"/>
<evidence type="ECO:0000256" key="3">
    <source>
        <dbReference type="ARBA" id="ARBA00012328"/>
    </source>
</evidence>
<dbReference type="STRING" id="1528099.AL705_07255"/>
<reference evidence="15 17" key="1">
    <citation type="journal article" date="2015" name="Genome Announc.">
        <title>Complete Genome Sequences for Two Strains of a Novel Fastidious, Partially Acid-Fast, Gram-Positive Corynebacterineae Bacterium, Derived from Human Clinical Samples.</title>
        <authorList>
            <person name="Nicholson A.C."/>
            <person name="Bell M."/>
            <person name="Humrighouse B.W."/>
            <person name="McQuiston J.R."/>
        </authorList>
    </citation>
    <scope>NUCLEOTIDE SEQUENCE [LARGE SCALE GENOMIC DNA]</scope>
    <source>
        <strain evidence="15 17">X1698</strain>
    </source>
</reference>
<evidence type="ECO:0000313" key="17">
    <source>
        <dbReference type="Proteomes" id="UP000068137"/>
    </source>
</evidence>
<dbReference type="Gene3D" id="2.40.240.20">
    <property type="entry name" value="Hypothetical PUA domain-like, domain 1"/>
    <property type="match status" value="1"/>
</dbReference>
<keyword evidence="7 12" id="KW-0489">Methyltransferase</keyword>
<evidence type="ECO:0000256" key="4">
    <source>
        <dbReference type="ARBA" id="ARBA00013673"/>
    </source>
</evidence>
<sequence length="251" mass="26447">MSLPVFRIDPADMNAEPGAILTLEGAEGRHAVTVKRLRVGEKFMIGDGAGTLAVCRVTDIDGKDALHATVDGVKNVSRQKPAVTIVQGIPKGDAADLAVDLATEAGVDRIIPWQAERCIAQWSGSKKEKGRAKWQKTAIEAAKQSRRAWDPEVTPVAALDDIAKLVSETQKASGVVAILHESARVKFSSLPFNRAKSIVLIVGPEGGLTKEEITALETAGGQSVIMGPTVLRSAVAGAVALGAMGVLTERW</sequence>
<evidence type="ECO:0000256" key="8">
    <source>
        <dbReference type="ARBA" id="ARBA00022679"/>
    </source>
</evidence>
<evidence type="ECO:0000313" key="16">
    <source>
        <dbReference type="EMBL" id="VHO01509.1"/>
    </source>
</evidence>
<evidence type="ECO:0000256" key="10">
    <source>
        <dbReference type="ARBA" id="ARBA00025699"/>
    </source>
</evidence>
<dbReference type="PATRIC" id="fig|1528099.3.peg.1429"/>
<comment type="catalytic activity">
    <reaction evidence="11 12">
        <text>uridine(1498) in 16S rRNA + S-adenosyl-L-methionine = N(3)-methyluridine(1498) in 16S rRNA + S-adenosyl-L-homocysteine + H(+)</text>
        <dbReference type="Rhea" id="RHEA:42920"/>
        <dbReference type="Rhea" id="RHEA-COMP:10283"/>
        <dbReference type="Rhea" id="RHEA-COMP:10284"/>
        <dbReference type="ChEBI" id="CHEBI:15378"/>
        <dbReference type="ChEBI" id="CHEBI:57856"/>
        <dbReference type="ChEBI" id="CHEBI:59789"/>
        <dbReference type="ChEBI" id="CHEBI:65315"/>
        <dbReference type="ChEBI" id="CHEBI:74502"/>
        <dbReference type="EC" id="2.1.1.193"/>
    </reaction>
</comment>
<evidence type="ECO:0000256" key="1">
    <source>
        <dbReference type="ARBA" id="ARBA00004496"/>
    </source>
</evidence>
<dbReference type="GO" id="GO:0070042">
    <property type="term" value="F:rRNA (uridine-N3-)-methyltransferase activity"/>
    <property type="evidence" value="ECO:0007669"/>
    <property type="project" value="TreeGrafter"/>
</dbReference>
<dbReference type="Gene3D" id="3.40.1280.10">
    <property type="match status" value="1"/>
</dbReference>
<dbReference type="AlphaFoldDB" id="A0A0M3TBX0"/>
<evidence type="ECO:0000256" key="12">
    <source>
        <dbReference type="PIRNR" id="PIRNR015601"/>
    </source>
</evidence>
<dbReference type="NCBIfam" id="NF008693">
    <property type="entry name" value="PRK11713.2-3"/>
    <property type="match status" value="1"/>
</dbReference>
<dbReference type="EC" id="2.1.1.193" evidence="3 12"/>
<evidence type="ECO:0000256" key="7">
    <source>
        <dbReference type="ARBA" id="ARBA00022603"/>
    </source>
</evidence>
<dbReference type="OrthoDB" id="9808126at2"/>
<evidence type="ECO:0000256" key="5">
    <source>
        <dbReference type="ARBA" id="ARBA00022490"/>
    </source>
</evidence>
<evidence type="ECO:0000259" key="13">
    <source>
        <dbReference type="Pfam" id="PF04452"/>
    </source>
</evidence>
<dbReference type="PANTHER" id="PTHR30027:SF3">
    <property type="entry name" value="16S RRNA (URACIL(1498)-N(3))-METHYLTRANSFERASE"/>
    <property type="match status" value="1"/>
</dbReference>
<dbReference type="CDD" id="cd18084">
    <property type="entry name" value="RsmE-like"/>
    <property type="match status" value="1"/>
</dbReference>
<keyword evidence="5 12" id="KW-0963">Cytoplasm</keyword>
<protein>
    <recommendedName>
        <fullName evidence="4 12">Ribosomal RNA small subunit methyltransferase E</fullName>
        <ecNumber evidence="3 12">2.1.1.193</ecNumber>
    </recommendedName>
</protein>
<dbReference type="NCBIfam" id="TIGR00046">
    <property type="entry name" value="RsmE family RNA methyltransferase"/>
    <property type="match status" value="1"/>
</dbReference>
<evidence type="ECO:0000256" key="6">
    <source>
        <dbReference type="ARBA" id="ARBA00022552"/>
    </source>
</evidence>
<dbReference type="InterPro" id="IPR046886">
    <property type="entry name" value="RsmE_MTase_dom"/>
</dbReference>
<dbReference type="KEGG" id="cbq:AL705_07255"/>
<feature type="domain" description="Ribosomal RNA small subunit methyltransferase E PUA-like" evidence="14">
    <location>
        <begin position="23"/>
        <end position="70"/>
    </location>
</feature>
<dbReference type="Proteomes" id="UP000324288">
    <property type="component" value="Chromosome"/>
</dbReference>
<accession>A0A0M3TBX0</accession>
<reference evidence="16 18" key="3">
    <citation type="submission" date="2019-04" db="EMBL/GenBank/DDBJ databases">
        <authorList>
            <person name="Seth-Smith MB H."/>
            <person name="Seth-Smith H."/>
        </authorList>
    </citation>
    <scope>NUCLEOTIDE SEQUENCE [LARGE SCALE GENOMIC DNA]</scope>
    <source>
        <strain evidence="16">USB-603019</strain>
    </source>
</reference>
<dbReference type="InterPro" id="IPR029026">
    <property type="entry name" value="tRNA_m1G_MTases_N"/>
</dbReference>
<proteinExistence type="inferred from homology"/>
<feature type="domain" description="Ribosomal RNA small subunit methyltransferase E methyltransferase" evidence="13">
    <location>
        <begin position="80"/>
        <end position="244"/>
    </location>
</feature>
<organism evidence="15 17">
    <name type="scientific">Lawsonella clevelandensis</name>
    <dbReference type="NCBI Taxonomy" id="1528099"/>
    <lineage>
        <taxon>Bacteria</taxon>
        <taxon>Bacillati</taxon>
        <taxon>Actinomycetota</taxon>
        <taxon>Actinomycetes</taxon>
        <taxon>Mycobacteriales</taxon>
        <taxon>Lawsonellaceae</taxon>
        <taxon>Lawsonella</taxon>
    </lineage>
</organism>
<dbReference type="InterPro" id="IPR006700">
    <property type="entry name" value="RsmE"/>
</dbReference>
<evidence type="ECO:0000256" key="2">
    <source>
        <dbReference type="ARBA" id="ARBA00005528"/>
    </source>
</evidence>
<dbReference type="EMBL" id="CP012390">
    <property type="protein sequence ID" value="ALE19364.1"/>
    <property type="molecule type" value="Genomic_DNA"/>
</dbReference>
<comment type="similarity">
    <text evidence="2 12">Belongs to the RNA methyltransferase RsmE family.</text>
</comment>
<gene>
    <name evidence="16" type="primary">rsmE</name>
    <name evidence="15" type="ORF">AL705_07255</name>
    <name evidence="16" type="ORF">LC603019_01441</name>
</gene>
<evidence type="ECO:0000256" key="11">
    <source>
        <dbReference type="ARBA" id="ARBA00047944"/>
    </source>
</evidence>
<dbReference type="Pfam" id="PF20260">
    <property type="entry name" value="PUA_4"/>
    <property type="match status" value="1"/>
</dbReference>
<keyword evidence="9 12" id="KW-0949">S-adenosyl-L-methionine</keyword>
<dbReference type="GO" id="GO:0070475">
    <property type="term" value="P:rRNA base methylation"/>
    <property type="evidence" value="ECO:0007669"/>
    <property type="project" value="TreeGrafter"/>
</dbReference>
<dbReference type="Proteomes" id="UP000068137">
    <property type="component" value="Chromosome"/>
</dbReference>
<evidence type="ECO:0000313" key="18">
    <source>
        <dbReference type="Proteomes" id="UP000324288"/>
    </source>
</evidence>
<dbReference type="EMBL" id="LR584267">
    <property type="protein sequence ID" value="VHO01509.1"/>
    <property type="molecule type" value="Genomic_DNA"/>
</dbReference>
<comment type="function">
    <text evidence="10 12">Specifically methylates the N3 position of the uracil ring of uridine 1498 (m3U1498) in 16S rRNA. Acts on the fully assembled 30S ribosomal subunit.</text>
</comment>